<dbReference type="AlphaFoldDB" id="A0A6P5SDT4"/>
<reference evidence="2" key="1">
    <citation type="submission" date="2025-08" db="UniProtKB">
        <authorList>
            <consortium name="RefSeq"/>
        </authorList>
    </citation>
    <scope>IDENTIFICATION</scope>
</reference>
<dbReference type="KEGG" id="pavi:110754858"/>
<evidence type="ECO:0000313" key="1">
    <source>
        <dbReference type="Proteomes" id="UP000515124"/>
    </source>
</evidence>
<dbReference type="GeneID" id="110754858"/>
<proteinExistence type="predicted"/>
<accession>A0A6P5SDT4</accession>
<dbReference type="Proteomes" id="UP000515124">
    <property type="component" value="Unplaced"/>
</dbReference>
<keyword evidence="1" id="KW-1185">Reference proteome</keyword>
<dbReference type="RefSeq" id="XP_021811671.1">
    <property type="nucleotide sequence ID" value="XM_021955979.1"/>
</dbReference>
<gene>
    <name evidence="2" type="primary">LOC110754858</name>
</gene>
<name>A0A6P5SDT4_PRUAV</name>
<sequence length="295" mass="33258">MEGEPIAIPEFLQECPNVSTSGVSSNLQDDTNAAVTELATREPSNSQYTLAEMLQSPRATSPWDGNYVADKYRNIIQDVIEELSALVKPPCVGRLTLDDIYIVNDRAKININILNPSNTENLPTYRDEFRTLVTKILGSDNSTSVELKHFYHMVDKTQVALGDLLHHPLLMSSNERLYFPIDAIPELQSKTGDAWKGTYNDGKKIDIETTIVTSTCDPAFKSFYEKDKAKYPDNALGVLDYSRDIISHPKQINSEKVLEEGLTSLFPKRLTYLYDFLRGKGIRMQSIIQSRRAES</sequence>
<evidence type="ECO:0000313" key="2">
    <source>
        <dbReference type="RefSeq" id="XP_021811671.1"/>
    </source>
</evidence>
<organism evidence="1 2">
    <name type="scientific">Prunus avium</name>
    <name type="common">Cherry</name>
    <name type="synonym">Cerasus avium</name>
    <dbReference type="NCBI Taxonomy" id="42229"/>
    <lineage>
        <taxon>Eukaryota</taxon>
        <taxon>Viridiplantae</taxon>
        <taxon>Streptophyta</taxon>
        <taxon>Embryophyta</taxon>
        <taxon>Tracheophyta</taxon>
        <taxon>Spermatophyta</taxon>
        <taxon>Magnoliopsida</taxon>
        <taxon>eudicotyledons</taxon>
        <taxon>Gunneridae</taxon>
        <taxon>Pentapetalae</taxon>
        <taxon>rosids</taxon>
        <taxon>fabids</taxon>
        <taxon>Rosales</taxon>
        <taxon>Rosaceae</taxon>
        <taxon>Amygdaloideae</taxon>
        <taxon>Amygdaleae</taxon>
        <taxon>Prunus</taxon>
    </lineage>
</organism>
<protein>
    <submittedName>
        <fullName evidence="2">Uncharacterized protein LOC110754858 isoform X1</fullName>
    </submittedName>
</protein>